<organism evidence="1 2">
    <name type="scientific">Lasiosphaeria hispida</name>
    <dbReference type="NCBI Taxonomy" id="260671"/>
    <lineage>
        <taxon>Eukaryota</taxon>
        <taxon>Fungi</taxon>
        <taxon>Dikarya</taxon>
        <taxon>Ascomycota</taxon>
        <taxon>Pezizomycotina</taxon>
        <taxon>Sordariomycetes</taxon>
        <taxon>Sordariomycetidae</taxon>
        <taxon>Sordariales</taxon>
        <taxon>Lasiosphaeriaceae</taxon>
        <taxon>Lasiosphaeria</taxon>
    </lineage>
</organism>
<proteinExistence type="predicted"/>
<gene>
    <name evidence="1" type="ORF">B0T25DRAFT_520405</name>
</gene>
<accession>A0AAJ0MA68</accession>
<protein>
    <submittedName>
        <fullName evidence="1">Uncharacterized protein</fullName>
    </submittedName>
</protein>
<dbReference type="EMBL" id="JAUIQD010000006">
    <property type="protein sequence ID" value="KAK3345860.1"/>
    <property type="molecule type" value="Genomic_DNA"/>
</dbReference>
<name>A0AAJ0MA68_9PEZI</name>
<comment type="caution">
    <text evidence="1">The sequence shown here is derived from an EMBL/GenBank/DDBJ whole genome shotgun (WGS) entry which is preliminary data.</text>
</comment>
<evidence type="ECO:0000313" key="2">
    <source>
        <dbReference type="Proteomes" id="UP001275084"/>
    </source>
</evidence>
<reference evidence="1" key="1">
    <citation type="journal article" date="2023" name="Mol. Phylogenet. Evol.">
        <title>Genome-scale phylogeny and comparative genomics of the fungal order Sordariales.</title>
        <authorList>
            <person name="Hensen N."/>
            <person name="Bonometti L."/>
            <person name="Westerberg I."/>
            <person name="Brannstrom I.O."/>
            <person name="Guillou S."/>
            <person name="Cros-Aarteil S."/>
            <person name="Calhoun S."/>
            <person name="Haridas S."/>
            <person name="Kuo A."/>
            <person name="Mondo S."/>
            <person name="Pangilinan J."/>
            <person name="Riley R."/>
            <person name="LaButti K."/>
            <person name="Andreopoulos B."/>
            <person name="Lipzen A."/>
            <person name="Chen C."/>
            <person name="Yan M."/>
            <person name="Daum C."/>
            <person name="Ng V."/>
            <person name="Clum A."/>
            <person name="Steindorff A."/>
            <person name="Ohm R.A."/>
            <person name="Martin F."/>
            <person name="Silar P."/>
            <person name="Natvig D.O."/>
            <person name="Lalanne C."/>
            <person name="Gautier V."/>
            <person name="Ament-Velasquez S.L."/>
            <person name="Kruys A."/>
            <person name="Hutchinson M.I."/>
            <person name="Powell A.J."/>
            <person name="Barry K."/>
            <person name="Miller A.N."/>
            <person name="Grigoriev I.V."/>
            <person name="Debuchy R."/>
            <person name="Gladieux P."/>
            <person name="Hiltunen Thoren M."/>
            <person name="Johannesson H."/>
        </authorList>
    </citation>
    <scope>NUCLEOTIDE SEQUENCE</scope>
    <source>
        <strain evidence="1">CBS 955.72</strain>
    </source>
</reference>
<dbReference type="AlphaFoldDB" id="A0AAJ0MA68"/>
<dbReference type="Proteomes" id="UP001275084">
    <property type="component" value="Unassembled WGS sequence"/>
</dbReference>
<reference evidence="1" key="2">
    <citation type="submission" date="2023-06" db="EMBL/GenBank/DDBJ databases">
        <authorList>
            <consortium name="Lawrence Berkeley National Laboratory"/>
            <person name="Haridas S."/>
            <person name="Hensen N."/>
            <person name="Bonometti L."/>
            <person name="Westerberg I."/>
            <person name="Brannstrom I.O."/>
            <person name="Guillou S."/>
            <person name="Cros-Aarteil S."/>
            <person name="Calhoun S."/>
            <person name="Kuo A."/>
            <person name="Mondo S."/>
            <person name="Pangilinan J."/>
            <person name="Riley R."/>
            <person name="Labutti K."/>
            <person name="Andreopoulos B."/>
            <person name="Lipzen A."/>
            <person name="Chen C."/>
            <person name="Yanf M."/>
            <person name="Daum C."/>
            <person name="Ng V."/>
            <person name="Clum A."/>
            <person name="Steindorff A."/>
            <person name="Ohm R."/>
            <person name="Martin F."/>
            <person name="Silar P."/>
            <person name="Natvig D."/>
            <person name="Lalanne C."/>
            <person name="Gautier V."/>
            <person name="Ament-Velasquez S.L."/>
            <person name="Kruys A."/>
            <person name="Hutchinson M.I."/>
            <person name="Powell A.J."/>
            <person name="Barry K."/>
            <person name="Miller A.N."/>
            <person name="Grigoriev I.V."/>
            <person name="Debuchy R."/>
            <person name="Gladieux P."/>
            <person name="Thoren M.H."/>
            <person name="Johannesson H."/>
        </authorList>
    </citation>
    <scope>NUCLEOTIDE SEQUENCE</scope>
    <source>
        <strain evidence="1">CBS 955.72</strain>
    </source>
</reference>
<keyword evidence="2" id="KW-1185">Reference proteome</keyword>
<sequence length="189" mass="21621">MAYFPRTERRHTRPRRCIGHIRYVRLCEHEVLRWASVVEAARKLAMLDPDTQLEEPVRVRLVTCQNPTYLPTHHSFTEKGQPSIIMERSGTGTIQLIMEWVGHMNLAQRTTDRGKRLGSTPTEIAHQLQHFRRRAPAEFIAPQSAPGYLPEMKCFDPSRCCCLTGGTEPATCRFDDATHTSQTTQSYPS</sequence>
<evidence type="ECO:0000313" key="1">
    <source>
        <dbReference type="EMBL" id="KAK3345860.1"/>
    </source>
</evidence>